<reference evidence="3 4" key="1">
    <citation type="submission" date="2024-07" db="EMBL/GenBank/DDBJ databases">
        <title>Enhanced genomic and transcriptomic resources for Trichinella pseudospiralis and T. spiralis underpin the discovery of pronounced molecular differences between stages and species.</title>
        <authorList>
            <person name="Pasi K.K."/>
            <person name="La Rosa G."/>
            <person name="Gomez-Morales M.A."/>
            <person name="Tosini F."/>
            <person name="Sumanam S."/>
            <person name="Young N.D."/>
            <person name="Chang B.C."/>
            <person name="Robin G.B."/>
        </authorList>
    </citation>
    <scope>NUCLEOTIDE SEQUENCE [LARGE SCALE GENOMIC DNA]</scope>
    <source>
        <strain evidence="3">ISS534</strain>
    </source>
</reference>
<dbReference type="InterPro" id="IPR006149">
    <property type="entry name" value="EB_dom"/>
</dbReference>
<evidence type="ECO:0000313" key="4">
    <source>
        <dbReference type="Proteomes" id="UP001558632"/>
    </source>
</evidence>
<sequence length="1328" mass="148355">MTKFISCNSKDWKYGVENCEKDCGLQKVFNEIHQACLYPYNISLESLRLAARCYPVKVGDSCQIDDDCEPTMKCQNKHCKCKESYEEFNQNCYKDDALCPNATVTKSHGSIITCSFSKQCPQSSFCNYDKTNKFPSVCCHEKKRSAEICWPWAPYFVNEKPLKCNPESNPCPHGFSCQFDEIMNSHFCCMKRASISFPSKTTVTATAPTAYQPATFRVCPTGSAPYLLNGYPVACAPQTQENGCPEEFSCQLHPSTGAYFCCEKPKRRLSTANMNRFSSNSNMAPIVVDGCPPMTISASIESGKPMLCDLLHLNSCPTGSVCLYSQFYRHYQCCYPEKKSSISYSEKNTAAAISAMESCSKGELALRDQQTGLNVRCKLNSSISETCPIGYTCKPSERHIGSGICCSKNLTCPDGSSHFTDPFTLLPMRCSVNHNNNCPAGYGCIFSQNSGICCSLNKNDSFEKERDKLCPAGDPLADTVKRNSFHYCSEFEQCPIGYECTNTLNGSLCCPSRETVCTQLLNDGVSCERPRSVNYFFNVKLGICQPLFYKGCAGNANNFPTMAACENFCFSGMCQKGNPALENGKLIRCDFSDKVCPLEHRCVHPVYGPPSLRVCCPSASIICSSDKDEGSFCNVNQISGSVTRYYFDFSTRSCQSFQFKGCEGNSNNFESLKLCMKFCSGFTTPLSPLHSSFTLKQRNFNIQSNLLCKIPGHHVAPGFLNFNCDPFVSSSCPEGYSCQSSVNNQGYICCGKSIKETTIDIAKLKGSLCPTGSAVYTQAINNEALKCNVEQNCPHGYVCSYSQTAQQHYCCSVEFSETKSEDCPLGQPYIYSNTNQPLSCKLEDDRCPTGYRCHISPITNALLCCPANEEVLHTTAKNAFAAKTHSPLSILQTLKQKFTPKDGQVISLTHSPKIYNNAVGSSTPCDTSLKKTYGQQCCSDEQCLYKCIEYKSKKICSCPRHLLLDLTMETPRCVSRCDKQRDGAFCVRQKWSVVILLLVRSQFVICFIVSNIEKMDREQEEKSFTSENMWCGQSTVQSCSISEERSILLSQAAIMDVVESLRPSNGQQRLTARQTWQTISGFQVGRRFKSFLEFEQAFDAWKSKHFHTFRVASSETLRLKNGVIDPIFRYRYIVYHCAHYGAPRVRGLIRHRKYNYLPCGCTAMLRLNYSWSEHTLRLTTLHEEHSGHDVSEEAYKEFAEKSRRFGTRQNLANATRRLSAQLLPNVFANCQTVEGILNRSDNSDQENNDSAAGKSVADKSMAVVDGEQANAEKVKPSSTPRTDEDRFQMIHVVLQSLCDDLLVTEDTQLDEKLTQLAALHSQWQAVNL</sequence>
<evidence type="ECO:0000256" key="1">
    <source>
        <dbReference type="SAM" id="MobiDB-lite"/>
    </source>
</evidence>
<feature type="region of interest" description="Disordered" evidence="1">
    <location>
        <begin position="1238"/>
        <end position="1283"/>
    </location>
</feature>
<dbReference type="SMART" id="SM00289">
    <property type="entry name" value="WR1"/>
    <property type="match status" value="12"/>
</dbReference>
<dbReference type="Pfam" id="PF14625">
    <property type="entry name" value="Lustrin_cystein"/>
    <property type="match status" value="10"/>
</dbReference>
<feature type="domain" description="BPTI/Kunitz inhibitor" evidence="2">
    <location>
        <begin position="623"/>
        <end position="679"/>
    </location>
</feature>
<dbReference type="Proteomes" id="UP001558632">
    <property type="component" value="Unassembled WGS sequence"/>
</dbReference>
<dbReference type="Pfam" id="PF21599">
    <property type="entry name" value="ZSWIM3_N"/>
    <property type="match status" value="1"/>
</dbReference>
<feature type="compositionally biased region" description="Basic and acidic residues" evidence="1">
    <location>
        <begin position="1270"/>
        <end position="1283"/>
    </location>
</feature>
<feature type="domain" description="BPTI/Kunitz inhibitor" evidence="2">
    <location>
        <begin position="517"/>
        <end position="569"/>
    </location>
</feature>
<dbReference type="SMART" id="SM00131">
    <property type="entry name" value="KU"/>
    <property type="match status" value="2"/>
</dbReference>
<dbReference type="PANTHER" id="PTHR46339">
    <property type="entry name" value="PROTEIN CBG15282-RELATED"/>
    <property type="match status" value="1"/>
</dbReference>
<name>A0ABR3KGG7_TRISP</name>
<dbReference type="Pfam" id="PF00014">
    <property type="entry name" value="Kunitz_BPTI"/>
    <property type="match status" value="2"/>
</dbReference>
<dbReference type="InterPro" id="IPR002223">
    <property type="entry name" value="Kunitz_BPTI"/>
</dbReference>
<proteinExistence type="predicted"/>
<gene>
    <name evidence="3" type="ORF">TSPI_10647</name>
</gene>
<dbReference type="CDD" id="cd00109">
    <property type="entry name" value="Kunitz-type"/>
    <property type="match status" value="2"/>
</dbReference>
<dbReference type="Gene3D" id="4.10.410.10">
    <property type="entry name" value="Pancreatic trypsin inhibitor Kunitz domain"/>
    <property type="match status" value="2"/>
</dbReference>
<protein>
    <recommendedName>
        <fullName evidence="2">BPTI/Kunitz inhibitor domain-containing protein</fullName>
    </recommendedName>
</protein>
<evidence type="ECO:0000313" key="3">
    <source>
        <dbReference type="EMBL" id="KAL1237592.1"/>
    </source>
</evidence>
<dbReference type="PROSITE" id="PS50279">
    <property type="entry name" value="BPTI_KUNITZ_2"/>
    <property type="match status" value="2"/>
</dbReference>
<dbReference type="PROSITE" id="PS00280">
    <property type="entry name" value="BPTI_KUNITZ_1"/>
    <property type="match status" value="1"/>
</dbReference>
<dbReference type="InterPro" id="IPR006150">
    <property type="entry name" value="Cys_repeat_1"/>
</dbReference>
<dbReference type="SUPFAM" id="SSF57362">
    <property type="entry name" value="BPTI-like"/>
    <property type="match status" value="2"/>
</dbReference>
<dbReference type="InterPro" id="IPR020901">
    <property type="entry name" value="Prtase_inh_Kunz-CS"/>
</dbReference>
<dbReference type="InterPro" id="IPR028150">
    <property type="entry name" value="Lustrin_cystein"/>
</dbReference>
<dbReference type="InterPro" id="IPR036880">
    <property type="entry name" value="Kunitz_BPTI_sf"/>
</dbReference>
<organism evidence="3 4">
    <name type="scientific">Trichinella spiralis</name>
    <name type="common">Trichina worm</name>
    <dbReference type="NCBI Taxonomy" id="6334"/>
    <lineage>
        <taxon>Eukaryota</taxon>
        <taxon>Metazoa</taxon>
        <taxon>Ecdysozoa</taxon>
        <taxon>Nematoda</taxon>
        <taxon>Enoplea</taxon>
        <taxon>Dorylaimia</taxon>
        <taxon>Trichinellida</taxon>
        <taxon>Trichinellidae</taxon>
        <taxon>Trichinella</taxon>
    </lineage>
</organism>
<dbReference type="Pfam" id="PF01683">
    <property type="entry name" value="EB"/>
    <property type="match status" value="1"/>
</dbReference>
<dbReference type="InterPro" id="IPR048325">
    <property type="entry name" value="ZSWIM3_N"/>
</dbReference>
<evidence type="ECO:0000259" key="2">
    <source>
        <dbReference type="PROSITE" id="PS50279"/>
    </source>
</evidence>
<accession>A0ABR3KGG7</accession>
<dbReference type="EMBL" id="JBEUSY010000340">
    <property type="protein sequence ID" value="KAL1237592.1"/>
    <property type="molecule type" value="Genomic_DNA"/>
</dbReference>
<keyword evidence="4" id="KW-1185">Reference proteome</keyword>
<comment type="caution">
    <text evidence="3">The sequence shown here is derived from an EMBL/GenBank/DDBJ whole genome shotgun (WGS) entry which is preliminary data.</text>
</comment>
<dbReference type="InterPro" id="IPR053014">
    <property type="entry name" value="Cuticle_assoc_divergent"/>
</dbReference>